<evidence type="ECO:0000256" key="1">
    <source>
        <dbReference type="SAM" id="MobiDB-lite"/>
    </source>
</evidence>
<organism evidence="2 3">
    <name type="scientific">Mobilitalea sibirica</name>
    <dbReference type="NCBI Taxonomy" id="1462919"/>
    <lineage>
        <taxon>Bacteria</taxon>
        <taxon>Bacillati</taxon>
        <taxon>Bacillota</taxon>
        <taxon>Clostridia</taxon>
        <taxon>Lachnospirales</taxon>
        <taxon>Lachnospiraceae</taxon>
        <taxon>Mobilitalea</taxon>
    </lineage>
</organism>
<dbReference type="Proteomes" id="UP000623269">
    <property type="component" value="Unassembled WGS sequence"/>
</dbReference>
<dbReference type="AlphaFoldDB" id="A0A8J7HB28"/>
<dbReference type="EMBL" id="JAEAGR010000013">
    <property type="protein sequence ID" value="MBH1941690.1"/>
    <property type="molecule type" value="Genomic_DNA"/>
</dbReference>
<feature type="compositionally biased region" description="Basic and acidic residues" evidence="1">
    <location>
        <begin position="24"/>
        <end position="50"/>
    </location>
</feature>
<name>A0A8J7HB28_9FIRM</name>
<comment type="caution">
    <text evidence="2">The sequence shown here is derived from an EMBL/GenBank/DDBJ whole genome shotgun (WGS) entry which is preliminary data.</text>
</comment>
<sequence length="195" mass="23322">MAATNANESKIKTDYRFELKSNTDYQTKDNYKVRENQTYRDNFKPKDSYNTKHTYKSSESNFRPENNSKNKETVSYVGKQGEGRNKNSGWKNKEFQRSVFIDKDEDTDGKGSRNFRTGDTRTKSSQNKEKEQQPDKFETIKRLEREKKAMQKKYKDEEPKKPKRPVMKEKRSSKNEWTKSYQFGLLDEEDDYFSF</sequence>
<accession>A0A8J7HB28</accession>
<gene>
    <name evidence="2" type="ORF">I5677_12380</name>
</gene>
<reference evidence="2" key="1">
    <citation type="submission" date="2020-12" db="EMBL/GenBank/DDBJ databases">
        <title>M. sibirica DSM 26468T genome.</title>
        <authorList>
            <person name="Thieme N."/>
            <person name="Rettenmaier R."/>
            <person name="Zverlov V."/>
            <person name="Liebl W."/>
        </authorList>
    </citation>
    <scope>NUCLEOTIDE SEQUENCE</scope>
    <source>
        <strain evidence="2">DSM 26468</strain>
    </source>
</reference>
<proteinExistence type="predicted"/>
<feature type="compositionally biased region" description="Basic and acidic residues" evidence="1">
    <location>
        <begin position="81"/>
        <end position="175"/>
    </location>
</feature>
<feature type="region of interest" description="Disordered" evidence="1">
    <location>
        <begin position="24"/>
        <end position="175"/>
    </location>
</feature>
<evidence type="ECO:0000313" key="2">
    <source>
        <dbReference type="EMBL" id="MBH1941690.1"/>
    </source>
</evidence>
<protein>
    <submittedName>
        <fullName evidence="2">Uncharacterized protein</fullName>
    </submittedName>
</protein>
<keyword evidence="3" id="KW-1185">Reference proteome</keyword>
<dbReference type="RefSeq" id="WP_197661933.1">
    <property type="nucleotide sequence ID" value="NZ_JAEAGR010000013.1"/>
</dbReference>
<evidence type="ECO:0000313" key="3">
    <source>
        <dbReference type="Proteomes" id="UP000623269"/>
    </source>
</evidence>